<feature type="compositionally biased region" description="Acidic residues" evidence="1">
    <location>
        <begin position="38"/>
        <end position="49"/>
    </location>
</feature>
<dbReference type="Gene3D" id="3.40.190.10">
    <property type="entry name" value="Periplasmic binding protein-like II"/>
    <property type="match status" value="2"/>
</dbReference>
<evidence type="ECO:0000256" key="1">
    <source>
        <dbReference type="SAM" id="MobiDB-lite"/>
    </source>
</evidence>
<dbReference type="CDD" id="cd13582">
    <property type="entry name" value="PBP2_AlgQ_like_3"/>
    <property type="match status" value="1"/>
</dbReference>
<keyword evidence="4" id="KW-1185">Reference proteome</keyword>
<organism evidence="3 4">
    <name type="scientific">Caldalkalibacillus horti</name>
    <dbReference type="NCBI Taxonomy" id="77523"/>
    <lineage>
        <taxon>Bacteria</taxon>
        <taxon>Bacillati</taxon>
        <taxon>Bacillota</taxon>
        <taxon>Bacilli</taxon>
        <taxon>Bacillales</taxon>
        <taxon>Bacillaceae</taxon>
        <taxon>Caldalkalibacillus</taxon>
    </lineage>
</organism>
<evidence type="ECO:0000256" key="2">
    <source>
        <dbReference type="SAM" id="SignalP"/>
    </source>
</evidence>
<feature type="chain" id="PRO_5047374816" evidence="2">
    <location>
        <begin position="21"/>
        <end position="567"/>
    </location>
</feature>
<dbReference type="PANTHER" id="PTHR43649">
    <property type="entry name" value="ARABINOSE-BINDING PROTEIN-RELATED"/>
    <property type="match status" value="1"/>
</dbReference>
<evidence type="ECO:0000313" key="4">
    <source>
        <dbReference type="Proteomes" id="UP001235840"/>
    </source>
</evidence>
<evidence type="ECO:0000313" key="3">
    <source>
        <dbReference type="EMBL" id="MDQ0167467.1"/>
    </source>
</evidence>
<reference evidence="3 4" key="1">
    <citation type="submission" date="2023-07" db="EMBL/GenBank/DDBJ databases">
        <title>Genomic Encyclopedia of Type Strains, Phase IV (KMG-IV): sequencing the most valuable type-strain genomes for metagenomic binning, comparative biology and taxonomic classification.</title>
        <authorList>
            <person name="Goeker M."/>
        </authorList>
    </citation>
    <scope>NUCLEOTIDE SEQUENCE [LARGE SCALE GENOMIC DNA]</scope>
    <source>
        <strain evidence="3 4">DSM 12751</strain>
    </source>
</reference>
<feature type="region of interest" description="Disordered" evidence="1">
    <location>
        <begin position="26"/>
        <end position="50"/>
    </location>
</feature>
<accession>A0ABT9W2J7</accession>
<dbReference type="Pfam" id="PF13416">
    <property type="entry name" value="SBP_bac_8"/>
    <property type="match status" value="1"/>
</dbReference>
<keyword evidence="2" id="KW-0732">Signal</keyword>
<gene>
    <name evidence="3" type="ORF">J2S11_003392</name>
</gene>
<dbReference type="InterPro" id="IPR050490">
    <property type="entry name" value="Bact_solute-bd_prot1"/>
</dbReference>
<dbReference type="SUPFAM" id="SSF53850">
    <property type="entry name" value="Periplasmic binding protein-like II"/>
    <property type="match status" value="1"/>
</dbReference>
<dbReference type="RefSeq" id="WP_307396396.1">
    <property type="nucleotide sequence ID" value="NZ_BAAADK010000001.1"/>
</dbReference>
<protein>
    <submittedName>
        <fullName evidence="3">Aldouronate transport system substrate-binding protein</fullName>
    </submittedName>
</protein>
<proteinExistence type="predicted"/>
<dbReference type="PANTHER" id="PTHR43649:SF12">
    <property type="entry name" value="DIACETYLCHITOBIOSE BINDING PROTEIN DASA"/>
    <property type="match status" value="1"/>
</dbReference>
<feature type="signal peptide" evidence="2">
    <location>
        <begin position="1"/>
        <end position="20"/>
    </location>
</feature>
<sequence length="567" mass="65274">MFKRKTMFFILSLVFMLVLVGCSSDESSTQEETVRETETDESEGNEASEYDTSPVTYTFFNAQTPGKDIDTNQTRIGKLFEEQTGVNFRVEHIVGDVNTRIGTMVASGQYPDMISPDVAIDILLDAGAFIPLDDLLEEYGPNILEAYGPYLDLMRQEDGKIYYIPFGATHDYIPNPNIDQGAFWIQRSVLKEFGYPEITTFEEYFDLIEEYHALYPQRDGSNTIGFTALTYDWRFFALANPPMHLAGYPNDGDVIVDMDTFEAKVYANSEYTKRYLQKLNELNSKGLFDREAFVANYDEYLAKLTSGRVLGFFDYGWQVNQAFDNLLLAGNDDHRYMALPIVFEETEKDQYLDPPAFISNRGVGITVSADNPERIIQYFDNMIKEENQRLIMWGFEGEHYEVGDDGRFYRTNDQIALLEDRSVKEDLGMWYFEWNWPRLNGQFSDGNAVEPRRQAEVARAAYREGDLDILGMYGLDVFADLFAEPDERPWFPAWSANIEQGSAAQIFEQRSDDLKKRHFPRIVLASPADFEQEWEAFVTEYNKLDIEAFESLMTDVVKQRIDQASGQ</sequence>
<dbReference type="InterPro" id="IPR006059">
    <property type="entry name" value="SBP"/>
</dbReference>
<dbReference type="PROSITE" id="PS51257">
    <property type="entry name" value="PROKAR_LIPOPROTEIN"/>
    <property type="match status" value="1"/>
</dbReference>
<name>A0ABT9W2J7_9BACI</name>
<dbReference type="Proteomes" id="UP001235840">
    <property type="component" value="Unassembled WGS sequence"/>
</dbReference>
<comment type="caution">
    <text evidence="3">The sequence shown here is derived from an EMBL/GenBank/DDBJ whole genome shotgun (WGS) entry which is preliminary data.</text>
</comment>
<dbReference type="EMBL" id="JAUSTY010000016">
    <property type="protein sequence ID" value="MDQ0167467.1"/>
    <property type="molecule type" value="Genomic_DNA"/>
</dbReference>